<dbReference type="OrthoDB" id="567788at2759"/>
<protein>
    <recommendedName>
        <fullName evidence="6">Reticulon-like protein</fullName>
    </recommendedName>
</protein>
<evidence type="ECO:0000256" key="6">
    <source>
        <dbReference type="RuleBase" id="RU363132"/>
    </source>
</evidence>
<feature type="domain" description="Reticulon" evidence="7">
    <location>
        <begin position="14"/>
        <end position="204"/>
    </location>
</feature>
<dbReference type="AlphaFoldDB" id="A0A443RH38"/>
<feature type="transmembrane region" description="Helical" evidence="6">
    <location>
        <begin position="28"/>
        <end position="51"/>
    </location>
</feature>
<evidence type="ECO:0000313" key="8">
    <source>
        <dbReference type="EMBL" id="RWS14602.1"/>
    </source>
</evidence>
<dbReference type="PANTHER" id="PTHR45799:SF2">
    <property type="entry name" value="RETICULON-LIKE PROTEIN"/>
    <property type="match status" value="1"/>
</dbReference>
<comment type="subcellular location">
    <subcellularLocation>
        <location evidence="1 6">Endoplasmic reticulum membrane</location>
        <topology evidence="1 6">Multi-pass membrane protein</topology>
    </subcellularLocation>
</comment>
<dbReference type="PROSITE" id="PS50845">
    <property type="entry name" value="RETICULON"/>
    <property type="match status" value="1"/>
</dbReference>
<organism evidence="8 9">
    <name type="scientific">Dinothrombium tinctorium</name>
    <dbReference type="NCBI Taxonomy" id="1965070"/>
    <lineage>
        <taxon>Eukaryota</taxon>
        <taxon>Metazoa</taxon>
        <taxon>Ecdysozoa</taxon>
        <taxon>Arthropoda</taxon>
        <taxon>Chelicerata</taxon>
        <taxon>Arachnida</taxon>
        <taxon>Acari</taxon>
        <taxon>Acariformes</taxon>
        <taxon>Trombidiformes</taxon>
        <taxon>Prostigmata</taxon>
        <taxon>Anystina</taxon>
        <taxon>Parasitengona</taxon>
        <taxon>Trombidioidea</taxon>
        <taxon>Trombidiidae</taxon>
        <taxon>Dinothrombium</taxon>
    </lineage>
</organism>
<dbReference type="Proteomes" id="UP000285301">
    <property type="component" value="Unassembled WGS sequence"/>
</dbReference>
<proteinExistence type="predicted"/>
<evidence type="ECO:0000259" key="7">
    <source>
        <dbReference type="PROSITE" id="PS50845"/>
    </source>
</evidence>
<dbReference type="InterPro" id="IPR046964">
    <property type="entry name" value="RTN1-4"/>
</dbReference>
<name>A0A443RH38_9ACAR</name>
<dbReference type="Gene3D" id="1.20.5.2480">
    <property type="match status" value="1"/>
</dbReference>
<evidence type="ECO:0000256" key="4">
    <source>
        <dbReference type="ARBA" id="ARBA00022989"/>
    </source>
</evidence>
<comment type="caution">
    <text evidence="8">The sequence shown here is derived from an EMBL/GenBank/DDBJ whole genome shotgun (WGS) entry which is preliminary data.</text>
</comment>
<keyword evidence="4 6" id="KW-1133">Transmembrane helix</keyword>
<evidence type="ECO:0000256" key="1">
    <source>
        <dbReference type="ARBA" id="ARBA00004477"/>
    </source>
</evidence>
<keyword evidence="3 6" id="KW-0256">Endoplasmic reticulum</keyword>
<keyword evidence="5 6" id="KW-0472">Membrane</keyword>
<dbReference type="PANTHER" id="PTHR45799">
    <property type="entry name" value="RETICULON-LIKE PROTEIN"/>
    <property type="match status" value="1"/>
</dbReference>
<dbReference type="InterPro" id="IPR003388">
    <property type="entry name" value="Reticulon"/>
</dbReference>
<dbReference type="GO" id="GO:0030424">
    <property type="term" value="C:axon"/>
    <property type="evidence" value="ECO:0007669"/>
    <property type="project" value="TreeGrafter"/>
</dbReference>
<accession>A0A443RH38</accession>
<evidence type="ECO:0000256" key="2">
    <source>
        <dbReference type="ARBA" id="ARBA00022692"/>
    </source>
</evidence>
<sequence>MLFATRIDVLFGNVSELIYWRDVKKSGIVFGAGLTLLVAFACCSIISVIAYTSLAVLLGTLCFRIYKNIMQAVQKTNEGDPFKEYLAMEISPSKDKVHEIVDVILNHVSCSVVKLRDVFFIKDIVDSLKFGVFLWCLTYIGAWFNGITLLILAHIAIFSLPKLYEMNKTQVDQYLHLACSQINELISTVRSKIPLPTGRKEKNQ</sequence>
<dbReference type="EMBL" id="NCKU01000671">
    <property type="protein sequence ID" value="RWS14602.1"/>
    <property type="molecule type" value="Genomic_DNA"/>
</dbReference>
<keyword evidence="9" id="KW-1185">Reference proteome</keyword>
<feature type="transmembrane region" description="Helical" evidence="6">
    <location>
        <begin position="132"/>
        <end position="158"/>
    </location>
</feature>
<dbReference type="GO" id="GO:0005789">
    <property type="term" value="C:endoplasmic reticulum membrane"/>
    <property type="evidence" value="ECO:0007669"/>
    <property type="project" value="UniProtKB-SubCell"/>
</dbReference>
<dbReference type="Pfam" id="PF02453">
    <property type="entry name" value="Reticulon"/>
    <property type="match status" value="1"/>
</dbReference>
<reference evidence="8 9" key="1">
    <citation type="journal article" date="2018" name="Gigascience">
        <title>Genomes of trombidid mites reveal novel predicted allergens and laterally-transferred genes associated with secondary metabolism.</title>
        <authorList>
            <person name="Dong X."/>
            <person name="Chaisiri K."/>
            <person name="Xia D."/>
            <person name="Armstrong S.D."/>
            <person name="Fang Y."/>
            <person name="Donnelly M.J."/>
            <person name="Kadowaki T."/>
            <person name="McGarry J.W."/>
            <person name="Darby A.C."/>
            <person name="Makepeace B.L."/>
        </authorList>
    </citation>
    <scope>NUCLEOTIDE SEQUENCE [LARGE SCALE GENOMIC DNA]</scope>
    <source>
        <strain evidence="8">UoL-WK</strain>
    </source>
</reference>
<gene>
    <name evidence="8" type="ORF">B4U79_05795</name>
</gene>
<dbReference type="STRING" id="1965070.A0A443RH38"/>
<evidence type="ECO:0000256" key="5">
    <source>
        <dbReference type="ARBA" id="ARBA00023136"/>
    </source>
</evidence>
<evidence type="ECO:0000256" key="3">
    <source>
        <dbReference type="ARBA" id="ARBA00022824"/>
    </source>
</evidence>
<evidence type="ECO:0000313" key="9">
    <source>
        <dbReference type="Proteomes" id="UP000285301"/>
    </source>
</evidence>
<keyword evidence="2 6" id="KW-0812">Transmembrane</keyword>